<protein>
    <submittedName>
        <fullName evidence="2">Uncharacterized protein</fullName>
    </submittedName>
</protein>
<evidence type="ECO:0000256" key="1">
    <source>
        <dbReference type="SAM" id="Phobius"/>
    </source>
</evidence>
<dbReference type="EMBL" id="JADBJN010000004">
    <property type="protein sequence ID" value="KAG5667010.1"/>
    <property type="molecule type" value="Genomic_DNA"/>
</dbReference>
<organism evidence="2 3">
    <name type="scientific">Polypedilum vanderplanki</name>
    <name type="common">Sleeping chironomid midge</name>
    <dbReference type="NCBI Taxonomy" id="319348"/>
    <lineage>
        <taxon>Eukaryota</taxon>
        <taxon>Metazoa</taxon>
        <taxon>Ecdysozoa</taxon>
        <taxon>Arthropoda</taxon>
        <taxon>Hexapoda</taxon>
        <taxon>Insecta</taxon>
        <taxon>Pterygota</taxon>
        <taxon>Neoptera</taxon>
        <taxon>Endopterygota</taxon>
        <taxon>Diptera</taxon>
        <taxon>Nematocera</taxon>
        <taxon>Chironomoidea</taxon>
        <taxon>Chironomidae</taxon>
        <taxon>Chironominae</taxon>
        <taxon>Polypedilum</taxon>
        <taxon>Polypedilum</taxon>
    </lineage>
</organism>
<sequence>MAINLKFLQISKFFGFLELEIASMLLCGYMFALGIYLIVGNVVSFDTSGISGLIFGIISAIIIWILSIGAIKGIINRATNLILCGVLAMGLITLFSLITIFLKITDLKSVLSFTILTILHFYFLISFNSYFLSVKVPADVNGV</sequence>
<proteinExistence type="predicted"/>
<keyword evidence="1" id="KW-0812">Transmembrane</keyword>
<dbReference type="Proteomes" id="UP001107558">
    <property type="component" value="Chromosome 4"/>
</dbReference>
<keyword evidence="3" id="KW-1185">Reference proteome</keyword>
<reference evidence="2" key="1">
    <citation type="submission" date="2021-03" db="EMBL/GenBank/DDBJ databases">
        <title>Chromosome level genome of the anhydrobiotic midge Polypedilum vanderplanki.</title>
        <authorList>
            <person name="Yoshida Y."/>
            <person name="Kikawada T."/>
            <person name="Gusev O."/>
        </authorList>
    </citation>
    <scope>NUCLEOTIDE SEQUENCE</scope>
    <source>
        <strain evidence="2">NIAS01</strain>
        <tissue evidence="2">Whole body or cell culture</tissue>
    </source>
</reference>
<evidence type="ECO:0000313" key="2">
    <source>
        <dbReference type="EMBL" id="KAG5667010.1"/>
    </source>
</evidence>
<dbReference type="AlphaFoldDB" id="A0A9J6BBD9"/>
<feature type="transmembrane region" description="Helical" evidence="1">
    <location>
        <begin position="21"/>
        <end position="43"/>
    </location>
</feature>
<feature type="transmembrane region" description="Helical" evidence="1">
    <location>
        <begin position="49"/>
        <end position="69"/>
    </location>
</feature>
<evidence type="ECO:0000313" key="3">
    <source>
        <dbReference type="Proteomes" id="UP001107558"/>
    </source>
</evidence>
<feature type="transmembrane region" description="Helical" evidence="1">
    <location>
        <begin position="110"/>
        <end position="132"/>
    </location>
</feature>
<name>A0A9J6BBD9_POLVA</name>
<feature type="transmembrane region" description="Helical" evidence="1">
    <location>
        <begin position="81"/>
        <end position="104"/>
    </location>
</feature>
<keyword evidence="1" id="KW-1133">Transmembrane helix</keyword>
<comment type="caution">
    <text evidence="2">The sequence shown here is derived from an EMBL/GenBank/DDBJ whole genome shotgun (WGS) entry which is preliminary data.</text>
</comment>
<keyword evidence="1" id="KW-0472">Membrane</keyword>
<accession>A0A9J6BBD9</accession>
<gene>
    <name evidence="2" type="ORF">PVAND_015013</name>
</gene>